<keyword evidence="1" id="KW-0547">Nucleotide-binding</keyword>
<keyword evidence="4" id="KW-0472">Membrane</keyword>
<dbReference type="PROSITE" id="PS50893">
    <property type="entry name" value="ABC_TRANSPORTER_2"/>
    <property type="match status" value="1"/>
</dbReference>
<organism evidence="6 7">
    <name type="scientific">Phanerochaete carnosa (strain HHB-10118-sp)</name>
    <name type="common">White-rot fungus</name>
    <name type="synonym">Peniophora carnosa</name>
    <dbReference type="NCBI Taxonomy" id="650164"/>
    <lineage>
        <taxon>Eukaryota</taxon>
        <taxon>Fungi</taxon>
        <taxon>Dikarya</taxon>
        <taxon>Basidiomycota</taxon>
        <taxon>Agaricomycotina</taxon>
        <taxon>Agaricomycetes</taxon>
        <taxon>Polyporales</taxon>
        <taxon>Phanerochaetaceae</taxon>
        <taxon>Phanerochaete</taxon>
    </lineage>
</organism>
<dbReference type="InterPro" id="IPR003593">
    <property type="entry name" value="AAA+_ATPase"/>
</dbReference>
<evidence type="ECO:0000313" key="7">
    <source>
        <dbReference type="Proteomes" id="UP000008370"/>
    </source>
</evidence>
<feature type="transmembrane region" description="Helical" evidence="4">
    <location>
        <begin position="23"/>
        <end position="45"/>
    </location>
</feature>
<feature type="domain" description="ABC transporter" evidence="5">
    <location>
        <begin position="409"/>
        <end position="703"/>
    </location>
</feature>
<sequence length="731" mass="80059">MKFQLERTHIPRLVTDVYLLGPGLFWILALNYSLTGFEGAMLLWLNNRVMTLIETGIASSNPDGPAILRAVLYRIAAVAAIAVWRWFSSRTQPILKGRAKLYFQERLMNAHLSQDMSHYREASSSIDASPMNGWYALLNLMSSLDVIFSTVSSLMLLANLVLKPTASGDSVSLLSVFTGTDTLMKNSTGNATTDAGSSGELASGGAASMANSLIVIALCVTWPLVSRMLRHELDDTTYIAHVNNKHYLRAESFHGLAISSSYKREVISGTMSEYIRREHEKARALLGPFSDDYPFEAVRQQSNPFGAIVLGVLDDLPLIYYAISAVVYRQSGLSLSSLAMLHETLGITRNTLERVLMERTSFRENLKQIRSVYRDLEVQDKAGAESVEGDEGAQKATGSDTSQSKGVGIELRNVTFRYPSSADDASSSSAALRDVTFTLPPSSLVVIVGANGSGKSSLVNLLCNLHRPTAGTILFDGVDPHATDISTGARFWTTEDLQKATTLLTQSHSLFPAFTILENIAIGDPEFCLDCAEGGAASRTHLVERVHEAARLGGALEFIRKREKGFDEVIHPVTTSFSSNYSLAEGPLKEMYDKLEAWKDISGGEQQRLAAARTFMRLMNPRTRLVVVDEPSSAMDPLGEFELFEQLRAMRQGKTMVFVTHRFGHLTKYADVILCLKSGEFVESGTHQELMAKGGEYSKLYAVQARAFTDPATEVDSGHVAGTLNDSADEP</sequence>
<dbReference type="InterPro" id="IPR027417">
    <property type="entry name" value="P-loop_NTPase"/>
</dbReference>
<dbReference type="InParanoid" id="K5UXW1"/>
<dbReference type="GO" id="GO:0016887">
    <property type="term" value="F:ATP hydrolysis activity"/>
    <property type="evidence" value="ECO:0007669"/>
    <property type="project" value="InterPro"/>
</dbReference>
<dbReference type="SMART" id="SM00382">
    <property type="entry name" value="AAA"/>
    <property type="match status" value="1"/>
</dbReference>
<evidence type="ECO:0000256" key="1">
    <source>
        <dbReference type="ARBA" id="ARBA00022741"/>
    </source>
</evidence>
<dbReference type="InterPro" id="IPR039421">
    <property type="entry name" value="Type_1_exporter"/>
</dbReference>
<dbReference type="Pfam" id="PF00005">
    <property type="entry name" value="ABC_tran"/>
    <property type="match status" value="1"/>
</dbReference>
<dbReference type="AlphaFoldDB" id="K5UXW1"/>
<evidence type="ECO:0000256" key="3">
    <source>
        <dbReference type="SAM" id="MobiDB-lite"/>
    </source>
</evidence>
<dbReference type="Gene3D" id="3.40.50.300">
    <property type="entry name" value="P-loop containing nucleotide triphosphate hydrolases"/>
    <property type="match status" value="1"/>
</dbReference>
<dbReference type="RefSeq" id="XP_007395286.1">
    <property type="nucleotide sequence ID" value="XM_007395224.1"/>
</dbReference>
<dbReference type="InterPro" id="IPR003439">
    <property type="entry name" value="ABC_transporter-like_ATP-bd"/>
</dbReference>
<evidence type="ECO:0000259" key="5">
    <source>
        <dbReference type="PROSITE" id="PS50893"/>
    </source>
</evidence>
<protein>
    <recommendedName>
        <fullName evidence="5">ABC transporter domain-containing protein</fullName>
    </recommendedName>
</protein>
<dbReference type="PANTHER" id="PTHR24221:SF646">
    <property type="entry name" value="HAEMOLYSIN SECRETION ATP-BINDING PROTEIN"/>
    <property type="match status" value="1"/>
</dbReference>
<dbReference type="EMBL" id="JH930472">
    <property type="protein sequence ID" value="EKM54936.1"/>
    <property type="molecule type" value="Genomic_DNA"/>
</dbReference>
<reference evidence="6 7" key="1">
    <citation type="journal article" date="2012" name="BMC Genomics">
        <title>Comparative genomics of the white-rot fungi, Phanerochaete carnosa and P. chrysosporium, to elucidate the genetic basis of the distinct wood types they colonize.</title>
        <authorList>
            <person name="Suzuki H."/>
            <person name="MacDonald J."/>
            <person name="Syed K."/>
            <person name="Salamov A."/>
            <person name="Hori C."/>
            <person name="Aerts A."/>
            <person name="Henrissat B."/>
            <person name="Wiebenga A."/>
            <person name="vanKuyk P.A."/>
            <person name="Barry K."/>
            <person name="Lindquist E."/>
            <person name="LaButti K."/>
            <person name="Lapidus A."/>
            <person name="Lucas S."/>
            <person name="Coutinho P."/>
            <person name="Gong Y."/>
            <person name="Samejima M."/>
            <person name="Mahadevan R."/>
            <person name="Abou-Zaid M."/>
            <person name="de Vries R.P."/>
            <person name="Igarashi K."/>
            <person name="Yadav J.S."/>
            <person name="Grigoriev I.V."/>
            <person name="Master E.R."/>
        </authorList>
    </citation>
    <scope>NUCLEOTIDE SEQUENCE [LARGE SCALE GENOMIC DNA]</scope>
    <source>
        <strain evidence="6 7">HHB-10118-sp</strain>
    </source>
</reference>
<keyword evidence="7" id="KW-1185">Reference proteome</keyword>
<dbReference type="GeneID" id="18916242"/>
<dbReference type="Proteomes" id="UP000008370">
    <property type="component" value="Unassembled WGS sequence"/>
</dbReference>
<dbReference type="KEGG" id="pco:PHACADRAFT_255159"/>
<proteinExistence type="predicted"/>
<evidence type="ECO:0000256" key="2">
    <source>
        <dbReference type="ARBA" id="ARBA00022840"/>
    </source>
</evidence>
<accession>K5UXW1</accession>
<evidence type="ECO:0000256" key="4">
    <source>
        <dbReference type="SAM" id="Phobius"/>
    </source>
</evidence>
<keyword evidence="4" id="KW-1133">Transmembrane helix</keyword>
<dbReference type="HOGENOM" id="CLU_000604_63_0_1"/>
<dbReference type="PANTHER" id="PTHR24221">
    <property type="entry name" value="ATP-BINDING CASSETTE SUB-FAMILY B"/>
    <property type="match status" value="1"/>
</dbReference>
<dbReference type="SUPFAM" id="SSF52540">
    <property type="entry name" value="P-loop containing nucleoside triphosphate hydrolases"/>
    <property type="match status" value="1"/>
</dbReference>
<feature type="transmembrane region" description="Helical" evidence="4">
    <location>
        <begin position="66"/>
        <end position="87"/>
    </location>
</feature>
<keyword evidence="2" id="KW-0067">ATP-binding</keyword>
<feature type="region of interest" description="Disordered" evidence="3">
    <location>
        <begin position="383"/>
        <end position="404"/>
    </location>
</feature>
<dbReference type="OrthoDB" id="2800651at2759"/>
<gene>
    <name evidence="6" type="ORF">PHACADRAFT_255159</name>
</gene>
<dbReference type="GO" id="GO:0005524">
    <property type="term" value="F:ATP binding"/>
    <property type="evidence" value="ECO:0007669"/>
    <property type="project" value="UniProtKB-KW"/>
</dbReference>
<name>K5UXW1_PHACS</name>
<evidence type="ECO:0000313" key="6">
    <source>
        <dbReference type="EMBL" id="EKM54936.1"/>
    </source>
</evidence>
<keyword evidence="4" id="KW-0812">Transmembrane</keyword>
<dbReference type="GO" id="GO:0034040">
    <property type="term" value="F:ATPase-coupled lipid transmembrane transporter activity"/>
    <property type="evidence" value="ECO:0007669"/>
    <property type="project" value="TreeGrafter"/>
</dbReference>